<protein>
    <submittedName>
        <fullName evidence="1">Uncharacterized protein</fullName>
    </submittedName>
</protein>
<dbReference type="AlphaFoldDB" id="A0A5B6VL17"/>
<evidence type="ECO:0000313" key="2">
    <source>
        <dbReference type="Proteomes" id="UP000325315"/>
    </source>
</evidence>
<organism evidence="1 2">
    <name type="scientific">Gossypium australe</name>
    <dbReference type="NCBI Taxonomy" id="47621"/>
    <lineage>
        <taxon>Eukaryota</taxon>
        <taxon>Viridiplantae</taxon>
        <taxon>Streptophyta</taxon>
        <taxon>Embryophyta</taxon>
        <taxon>Tracheophyta</taxon>
        <taxon>Spermatophyta</taxon>
        <taxon>Magnoliopsida</taxon>
        <taxon>eudicotyledons</taxon>
        <taxon>Gunneridae</taxon>
        <taxon>Pentapetalae</taxon>
        <taxon>rosids</taxon>
        <taxon>malvids</taxon>
        <taxon>Malvales</taxon>
        <taxon>Malvaceae</taxon>
        <taxon>Malvoideae</taxon>
        <taxon>Gossypium</taxon>
    </lineage>
</organism>
<dbReference type="Proteomes" id="UP000325315">
    <property type="component" value="Unassembled WGS sequence"/>
</dbReference>
<keyword evidence="2" id="KW-1185">Reference proteome</keyword>
<reference evidence="2" key="1">
    <citation type="journal article" date="2019" name="Plant Biotechnol. J.">
        <title>Genome sequencing of the Australian wild diploid species Gossypium australe highlights disease resistance and delayed gland morphogenesis.</title>
        <authorList>
            <person name="Cai Y."/>
            <person name="Cai X."/>
            <person name="Wang Q."/>
            <person name="Wang P."/>
            <person name="Zhang Y."/>
            <person name="Cai C."/>
            <person name="Xu Y."/>
            <person name="Wang K."/>
            <person name="Zhou Z."/>
            <person name="Wang C."/>
            <person name="Geng S."/>
            <person name="Li B."/>
            <person name="Dong Q."/>
            <person name="Hou Y."/>
            <person name="Wang H."/>
            <person name="Ai P."/>
            <person name="Liu Z."/>
            <person name="Yi F."/>
            <person name="Sun M."/>
            <person name="An G."/>
            <person name="Cheng J."/>
            <person name="Zhang Y."/>
            <person name="Shi Q."/>
            <person name="Xie Y."/>
            <person name="Shi X."/>
            <person name="Chang Y."/>
            <person name="Huang F."/>
            <person name="Chen Y."/>
            <person name="Hong S."/>
            <person name="Mi L."/>
            <person name="Sun Q."/>
            <person name="Zhang L."/>
            <person name="Zhou B."/>
            <person name="Peng R."/>
            <person name="Zhang X."/>
            <person name="Liu F."/>
        </authorList>
    </citation>
    <scope>NUCLEOTIDE SEQUENCE [LARGE SCALE GENOMIC DNA]</scope>
    <source>
        <strain evidence="2">cv. PA1801</strain>
    </source>
</reference>
<dbReference type="EMBL" id="SMMG02000006">
    <property type="protein sequence ID" value="KAA3469704.1"/>
    <property type="molecule type" value="Genomic_DNA"/>
</dbReference>
<sequence length="167" mass="18920">MKATELTCVIMGKIMFLMNAHQTQPQYITWEISIGNIIHIPIRIIQGGKNIPTSIGVIKVWEIPVVLLDRMSLVHQLDIINSCHNKICIPKSLGKLSSADCQFIKFETLRSIVKSQRKKHYKAVTLRSGTQLPGVVNDDTDEDDNSDFTHGMNSEPFIVQFTTEKRK</sequence>
<evidence type="ECO:0000313" key="1">
    <source>
        <dbReference type="EMBL" id="KAA3469704.1"/>
    </source>
</evidence>
<accession>A0A5B6VL17</accession>
<gene>
    <name evidence="1" type="ORF">EPI10_015465</name>
</gene>
<name>A0A5B6VL17_9ROSI</name>
<comment type="caution">
    <text evidence="1">The sequence shown here is derived from an EMBL/GenBank/DDBJ whole genome shotgun (WGS) entry which is preliminary data.</text>
</comment>
<proteinExistence type="predicted"/>